<evidence type="ECO:0000259" key="3">
    <source>
        <dbReference type="Pfam" id="PF16344"/>
    </source>
</evidence>
<protein>
    <submittedName>
        <fullName evidence="4">FecR family protein</fullName>
    </submittedName>
</protein>
<dbReference type="Pfam" id="PF16344">
    <property type="entry name" value="FecR_C"/>
    <property type="match status" value="1"/>
</dbReference>
<evidence type="ECO:0000313" key="5">
    <source>
        <dbReference type="Proteomes" id="UP000248314"/>
    </source>
</evidence>
<keyword evidence="5" id="KW-1185">Reference proteome</keyword>
<feature type="transmembrane region" description="Helical" evidence="1">
    <location>
        <begin position="81"/>
        <end position="101"/>
    </location>
</feature>
<dbReference type="PIRSF" id="PIRSF018266">
    <property type="entry name" value="FecR"/>
    <property type="match status" value="1"/>
</dbReference>
<evidence type="ECO:0000256" key="1">
    <source>
        <dbReference type="SAM" id="Phobius"/>
    </source>
</evidence>
<dbReference type="InterPro" id="IPR032508">
    <property type="entry name" value="FecR_C"/>
</dbReference>
<dbReference type="Proteomes" id="UP000248314">
    <property type="component" value="Unassembled WGS sequence"/>
</dbReference>
<accession>A0A318HUM8</accession>
<sequence>MANTIDILYQRYLRGELSAEELEEFRQLVAETADDDLWDLMCLDFVNASEATQMPFDAKQRVLENIERETKTQRKSFKLRYVAAAIVLLFVMIGGYTWYAMSNATVRHYATITVKPGQKASAVLPDGTRIDLNGGTNLCYDVVPGERREVVLNSGEAFFDVAKDANCPFHVRVKGMQVEVLGTRFNVKTTRERVETALFSGAVRLTANNLNRPYRMKPGQKAVYTADTAALRCMPNDLHRDAGWKEGYLVFSSTPLDDVLQQIANWYGVQLQLARPRIGGDLLTGSFYNETLESVLHSLSMQYGFTYRKQGDKIIVE</sequence>
<dbReference type="PANTHER" id="PTHR30273:SF2">
    <property type="entry name" value="PROTEIN FECR"/>
    <property type="match status" value="1"/>
</dbReference>
<dbReference type="PANTHER" id="PTHR30273">
    <property type="entry name" value="PERIPLASMIC SIGNAL SENSOR AND SIGMA FACTOR ACTIVATOR FECR-RELATED"/>
    <property type="match status" value="1"/>
</dbReference>
<dbReference type="InterPro" id="IPR012373">
    <property type="entry name" value="Ferrdict_sens_TM"/>
</dbReference>
<dbReference type="EMBL" id="QJJX01000013">
    <property type="protein sequence ID" value="PXX22119.1"/>
    <property type="molecule type" value="Genomic_DNA"/>
</dbReference>
<keyword evidence="1" id="KW-0472">Membrane</keyword>
<keyword evidence="1" id="KW-1133">Transmembrane helix</keyword>
<dbReference type="Gene3D" id="3.55.50.30">
    <property type="match status" value="1"/>
</dbReference>
<evidence type="ECO:0000313" key="4">
    <source>
        <dbReference type="EMBL" id="PXX22119.1"/>
    </source>
</evidence>
<dbReference type="Pfam" id="PF04773">
    <property type="entry name" value="FecR"/>
    <property type="match status" value="1"/>
</dbReference>
<dbReference type="Gene3D" id="2.60.120.1440">
    <property type="match status" value="1"/>
</dbReference>
<keyword evidence="1" id="KW-0812">Transmembrane</keyword>
<evidence type="ECO:0000259" key="2">
    <source>
        <dbReference type="Pfam" id="PF04773"/>
    </source>
</evidence>
<dbReference type="RefSeq" id="WP_110370199.1">
    <property type="nucleotide sequence ID" value="NZ_QJJX01000013.1"/>
</dbReference>
<comment type="caution">
    <text evidence="4">The sequence shown here is derived from an EMBL/GenBank/DDBJ whole genome shotgun (WGS) entry which is preliminary data.</text>
</comment>
<name>A0A318HUM8_9BACT</name>
<dbReference type="GO" id="GO:0016989">
    <property type="term" value="F:sigma factor antagonist activity"/>
    <property type="evidence" value="ECO:0007669"/>
    <property type="project" value="TreeGrafter"/>
</dbReference>
<organism evidence="4 5">
    <name type="scientific">Hoylesella shahii DSM 15611 = JCM 12083</name>
    <dbReference type="NCBI Taxonomy" id="1122991"/>
    <lineage>
        <taxon>Bacteria</taxon>
        <taxon>Pseudomonadati</taxon>
        <taxon>Bacteroidota</taxon>
        <taxon>Bacteroidia</taxon>
        <taxon>Bacteroidales</taxon>
        <taxon>Prevotellaceae</taxon>
        <taxon>Hoylesella</taxon>
    </lineage>
</organism>
<gene>
    <name evidence="4" type="ORF">EJ73_01337</name>
</gene>
<reference evidence="4 5" key="1">
    <citation type="submission" date="2018-05" db="EMBL/GenBank/DDBJ databases">
        <title>Genomic Encyclopedia of Type Strains, Phase I: the one thousand microbial genomes (KMG-I) project.</title>
        <authorList>
            <person name="Kyrpides N."/>
        </authorList>
    </citation>
    <scope>NUCLEOTIDE SEQUENCE [LARGE SCALE GENOMIC DNA]</scope>
    <source>
        <strain evidence="4 5">DSM 15611</strain>
    </source>
</reference>
<proteinExistence type="predicted"/>
<dbReference type="STRING" id="1122991.GCA_000613445_02273"/>
<dbReference type="AlphaFoldDB" id="A0A318HUM8"/>
<feature type="domain" description="FecR protein" evidence="2">
    <location>
        <begin position="111"/>
        <end position="204"/>
    </location>
</feature>
<dbReference type="InterPro" id="IPR006860">
    <property type="entry name" value="FecR"/>
</dbReference>
<feature type="domain" description="Protein FecR C-terminal" evidence="3">
    <location>
        <begin position="248"/>
        <end position="316"/>
    </location>
</feature>